<sequence>MVIPRDKIQNSAFKLISHQTVQQNPMANQFKQGQNALLPLFTKANAYSEFSYSSLVIKPS</sequence>
<dbReference type="Proteomes" id="UP000078228">
    <property type="component" value="Unassembled WGS sequence"/>
</dbReference>
<protein>
    <submittedName>
        <fullName evidence="1">Uncharacterized protein</fullName>
    </submittedName>
</protein>
<name>A0A198UFV9_MORCA</name>
<accession>A0A198UFV9</accession>
<reference evidence="1 2" key="1">
    <citation type="journal article" date="2016" name="Genome Biol. Evol.">
        <title>Comparative Genomic Analyses of the Moraxella catarrhalis Serosensitive and Seroresistant Lineages Demonstrate Their Independent Evolution.</title>
        <authorList>
            <person name="Earl J.P."/>
            <person name="de Vries S.P."/>
            <person name="Ahmed A."/>
            <person name="Powell E."/>
            <person name="Schultz M.P."/>
            <person name="Hermans P.W."/>
            <person name="Hill D.J."/>
            <person name="Zhou Z."/>
            <person name="Constantinidou C.I."/>
            <person name="Hu F.Z."/>
            <person name="Bootsma H.J."/>
            <person name="Ehrlich G.D."/>
        </authorList>
    </citation>
    <scope>NUCLEOTIDE SEQUENCE [LARGE SCALE GENOMIC DNA]</scope>
    <source>
        <strain evidence="1 2">Z7542</strain>
    </source>
</reference>
<dbReference type="AlphaFoldDB" id="A0A198UFV9"/>
<evidence type="ECO:0000313" key="1">
    <source>
        <dbReference type="EMBL" id="OAU95313.1"/>
    </source>
</evidence>
<comment type="caution">
    <text evidence="1">The sequence shown here is derived from an EMBL/GenBank/DDBJ whole genome shotgun (WGS) entry which is preliminary data.</text>
</comment>
<keyword evidence="2" id="KW-1185">Reference proteome</keyword>
<organism evidence="1 2">
    <name type="scientific">Moraxella catarrhalis</name>
    <name type="common">Branhamella catarrhalis</name>
    <dbReference type="NCBI Taxonomy" id="480"/>
    <lineage>
        <taxon>Bacteria</taxon>
        <taxon>Pseudomonadati</taxon>
        <taxon>Pseudomonadota</taxon>
        <taxon>Gammaproteobacteria</taxon>
        <taxon>Moraxellales</taxon>
        <taxon>Moraxellaceae</taxon>
        <taxon>Moraxella</taxon>
    </lineage>
</organism>
<evidence type="ECO:0000313" key="2">
    <source>
        <dbReference type="Proteomes" id="UP000078228"/>
    </source>
</evidence>
<proteinExistence type="predicted"/>
<dbReference type="EMBL" id="LXHC01000024">
    <property type="protein sequence ID" value="OAU95313.1"/>
    <property type="molecule type" value="Genomic_DNA"/>
</dbReference>
<gene>
    <name evidence="1" type="ORF">AO384_1504</name>
</gene>